<dbReference type="AlphaFoldDB" id="A0A075A213"/>
<feature type="non-terminal residue" evidence="1">
    <location>
        <position position="136"/>
    </location>
</feature>
<reference evidence="1 2" key="1">
    <citation type="submission" date="2013-11" db="EMBL/GenBank/DDBJ databases">
        <title>Opisthorchis viverrini - life in the bile duct.</title>
        <authorList>
            <person name="Young N.D."/>
            <person name="Nagarajan N."/>
            <person name="Lin S.J."/>
            <person name="Korhonen P.K."/>
            <person name="Jex A.R."/>
            <person name="Hall R.S."/>
            <person name="Safavi-Hemami H."/>
            <person name="Kaewkong W."/>
            <person name="Bertrand D."/>
            <person name="Gao S."/>
            <person name="Seet Q."/>
            <person name="Wongkham S."/>
            <person name="Teh B.T."/>
            <person name="Wongkham C."/>
            <person name="Intapan P.M."/>
            <person name="Maleewong W."/>
            <person name="Yang X."/>
            <person name="Hu M."/>
            <person name="Wang Z."/>
            <person name="Hofmann A."/>
            <person name="Sternberg P.W."/>
            <person name="Tan P."/>
            <person name="Wang J."/>
            <person name="Gasser R.B."/>
        </authorList>
    </citation>
    <scope>NUCLEOTIDE SEQUENCE [LARGE SCALE GENOMIC DNA]</scope>
</reference>
<dbReference type="CTD" id="20327004"/>
<evidence type="ECO:0000313" key="2">
    <source>
        <dbReference type="Proteomes" id="UP000054324"/>
    </source>
</evidence>
<gene>
    <name evidence="1" type="ORF">T265_12836</name>
</gene>
<dbReference type="RefSeq" id="XP_009164061.1">
    <property type="nucleotide sequence ID" value="XM_009165797.1"/>
</dbReference>
<organism evidence="1 2">
    <name type="scientific">Opisthorchis viverrini</name>
    <name type="common">Southeast Asian liver fluke</name>
    <dbReference type="NCBI Taxonomy" id="6198"/>
    <lineage>
        <taxon>Eukaryota</taxon>
        <taxon>Metazoa</taxon>
        <taxon>Spiralia</taxon>
        <taxon>Lophotrochozoa</taxon>
        <taxon>Platyhelminthes</taxon>
        <taxon>Trematoda</taxon>
        <taxon>Digenea</taxon>
        <taxon>Opisthorchiida</taxon>
        <taxon>Opisthorchiata</taxon>
        <taxon>Opisthorchiidae</taxon>
        <taxon>Opisthorchis</taxon>
    </lineage>
</organism>
<name>A0A075A213_OPIVI</name>
<dbReference type="EMBL" id="KL596636">
    <property type="protein sequence ID" value="KER32282.1"/>
    <property type="molecule type" value="Genomic_DNA"/>
</dbReference>
<proteinExistence type="predicted"/>
<dbReference type="Proteomes" id="UP000054324">
    <property type="component" value="Unassembled WGS sequence"/>
</dbReference>
<protein>
    <submittedName>
        <fullName evidence="1">Uncharacterized protein</fullName>
    </submittedName>
</protein>
<dbReference type="GeneID" id="20327004"/>
<dbReference type="STRING" id="6198.A0A075A213"/>
<evidence type="ECO:0000313" key="1">
    <source>
        <dbReference type="EMBL" id="KER32282.1"/>
    </source>
</evidence>
<dbReference type="KEGG" id="ovi:T265_12836"/>
<accession>A0A075A213</accession>
<keyword evidence="2" id="KW-1185">Reference proteome</keyword>
<sequence>MINNQPVCRCKSITDLCSDVKVRTPDNGEQNVDSVVLALRHSELTAEQVRACSPDGCPPTHSGPRCLQENLPEPSSAVPMILVTPSQDATTGEEDFILDQSHIGANIRMKSAPEGTDKCHLPEFQHSSGKFCASLE</sequence>